<gene>
    <name evidence="2" type="ORF">F2Q69_00055896</name>
</gene>
<dbReference type="AlphaFoldDB" id="A0A8S9N1V2"/>
<evidence type="ECO:0000313" key="2">
    <source>
        <dbReference type="EMBL" id="KAF3486634.1"/>
    </source>
</evidence>
<sequence>MSEFDESYYRRGNQLLLEGSKRDSEDDSDEDDSPGLGICNCFSVILFESFDDLYQLRLAISFELSYDLVVFLRYKESDDDEDEIGSLMAELNQINK</sequence>
<dbReference type="EMBL" id="QGKX02002183">
    <property type="protein sequence ID" value="KAF3486634.1"/>
    <property type="molecule type" value="Genomic_DNA"/>
</dbReference>
<dbReference type="Proteomes" id="UP000712600">
    <property type="component" value="Unassembled WGS sequence"/>
</dbReference>
<evidence type="ECO:0000313" key="3">
    <source>
        <dbReference type="Proteomes" id="UP000712600"/>
    </source>
</evidence>
<protein>
    <submittedName>
        <fullName evidence="2">Uncharacterized protein</fullName>
    </submittedName>
</protein>
<reference evidence="2" key="1">
    <citation type="submission" date="2019-12" db="EMBL/GenBank/DDBJ databases">
        <title>Genome sequencing and annotation of Brassica cretica.</title>
        <authorList>
            <person name="Studholme D.J."/>
            <person name="Sarris P."/>
        </authorList>
    </citation>
    <scope>NUCLEOTIDE SEQUENCE</scope>
    <source>
        <strain evidence="2">PFS-109/04</strain>
        <tissue evidence="2">Leaf</tissue>
    </source>
</reference>
<accession>A0A8S9N1V2</accession>
<name>A0A8S9N1V2_BRACR</name>
<feature type="region of interest" description="Disordered" evidence="1">
    <location>
        <begin position="15"/>
        <end position="35"/>
    </location>
</feature>
<evidence type="ECO:0000256" key="1">
    <source>
        <dbReference type="SAM" id="MobiDB-lite"/>
    </source>
</evidence>
<organism evidence="2 3">
    <name type="scientific">Brassica cretica</name>
    <name type="common">Mustard</name>
    <dbReference type="NCBI Taxonomy" id="69181"/>
    <lineage>
        <taxon>Eukaryota</taxon>
        <taxon>Viridiplantae</taxon>
        <taxon>Streptophyta</taxon>
        <taxon>Embryophyta</taxon>
        <taxon>Tracheophyta</taxon>
        <taxon>Spermatophyta</taxon>
        <taxon>Magnoliopsida</taxon>
        <taxon>eudicotyledons</taxon>
        <taxon>Gunneridae</taxon>
        <taxon>Pentapetalae</taxon>
        <taxon>rosids</taxon>
        <taxon>malvids</taxon>
        <taxon>Brassicales</taxon>
        <taxon>Brassicaceae</taxon>
        <taxon>Brassiceae</taxon>
        <taxon>Brassica</taxon>
    </lineage>
</organism>
<comment type="caution">
    <text evidence="2">The sequence shown here is derived from an EMBL/GenBank/DDBJ whole genome shotgun (WGS) entry which is preliminary data.</text>
</comment>
<proteinExistence type="predicted"/>